<dbReference type="InterPro" id="IPR036249">
    <property type="entry name" value="Thioredoxin-like_sf"/>
</dbReference>
<keyword evidence="3" id="KW-1185">Reference proteome</keyword>
<evidence type="ECO:0000313" key="3">
    <source>
        <dbReference type="Proteomes" id="UP000054383"/>
    </source>
</evidence>
<protein>
    <recommendedName>
        <fullName evidence="1">DSBA-like thioredoxin domain-containing protein</fullName>
    </recommendedName>
</protein>
<dbReference type="Gene3D" id="3.40.30.10">
    <property type="entry name" value="Glutaredoxin"/>
    <property type="match status" value="1"/>
</dbReference>
<dbReference type="Proteomes" id="UP000054383">
    <property type="component" value="Unassembled WGS sequence"/>
</dbReference>
<dbReference type="InterPro" id="IPR001853">
    <property type="entry name" value="DSBA-like_thioredoxin_dom"/>
</dbReference>
<proteinExistence type="predicted"/>
<organism evidence="2 3">
    <name type="scientific">Talaromyces islandicus</name>
    <name type="common">Penicillium islandicum</name>
    <dbReference type="NCBI Taxonomy" id="28573"/>
    <lineage>
        <taxon>Eukaryota</taxon>
        <taxon>Fungi</taxon>
        <taxon>Dikarya</taxon>
        <taxon>Ascomycota</taxon>
        <taxon>Pezizomycotina</taxon>
        <taxon>Eurotiomycetes</taxon>
        <taxon>Eurotiomycetidae</taxon>
        <taxon>Eurotiales</taxon>
        <taxon>Trichocomaceae</taxon>
        <taxon>Talaromyces</taxon>
        <taxon>Talaromyces sect. Islandici</taxon>
    </lineage>
</organism>
<dbReference type="AlphaFoldDB" id="A0A0U1LLB7"/>
<dbReference type="STRING" id="28573.A0A0U1LLB7"/>
<evidence type="ECO:0000259" key="1">
    <source>
        <dbReference type="Pfam" id="PF01323"/>
    </source>
</evidence>
<gene>
    <name evidence="2" type="ORF">PISL3812_00546</name>
</gene>
<name>A0A0U1LLB7_TALIS</name>
<accession>A0A0U1LLB7</accession>
<dbReference type="PANTHER" id="PTHR13887">
    <property type="entry name" value="GLUTATHIONE S-TRANSFERASE KAPPA"/>
    <property type="match status" value="1"/>
</dbReference>
<dbReference type="CDD" id="cd03024">
    <property type="entry name" value="DsbA_FrnE"/>
    <property type="match status" value="1"/>
</dbReference>
<evidence type="ECO:0000313" key="2">
    <source>
        <dbReference type="EMBL" id="CRG83196.1"/>
    </source>
</evidence>
<dbReference type="GO" id="GO:0016491">
    <property type="term" value="F:oxidoreductase activity"/>
    <property type="evidence" value="ECO:0007669"/>
    <property type="project" value="InterPro"/>
</dbReference>
<sequence length="221" mass="24483">MTNFKIDIVSDTVCPWCYIGHRRLSKAIAQHTQSNPADTFSIAWHAFYLNPDGAPYPGINKREMYETKFGGPQRVNAMFARLSAVGASEGINFAYGGNTGKTKDSHRLVYLTGQNYGVEKQGKVVEALFKAYFEEEKNITDKAVLLQAATESAAQLPKDVVQGWLDSDEAGKEVDREANEAKAKFVTGVPNFTIQGKYVVEGAEDPSQFLEVFKQVKSDEK</sequence>
<dbReference type="OMA" id="QKYAISG"/>
<dbReference type="OrthoDB" id="1930760at2759"/>
<dbReference type="SUPFAM" id="SSF52833">
    <property type="entry name" value="Thioredoxin-like"/>
    <property type="match status" value="1"/>
</dbReference>
<feature type="domain" description="DSBA-like thioredoxin" evidence="1">
    <location>
        <begin position="6"/>
        <end position="211"/>
    </location>
</feature>
<dbReference type="PANTHER" id="PTHR13887:SF41">
    <property type="entry name" value="THIOREDOXIN SUPERFAMILY PROTEIN"/>
    <property type="match status" value="1"/>
</dbReference>
<reference evidence="2 3" key="1">
    <citation type="submission" date="2015-04" db="EMBL/GenBank/DDBJ databases">
        <authorList>
            <person name="Syromyatnikov M.Y."/>
            <person name="Popov V.N."/>
        </authorList>
    </citation>
    <scope>NUCLEOTIDE SEQUENCE [LARGE SCALE GENOMIC DNA]</scope>
    <source>
        <strain evidence="2">WF-38-12</strain>
    </source>
</reference>
<dbReference type="EMBL" id="CVMT01000001">
    <property type="protein sequence ID" value="CRG83196.1"/>
    <property type="molecule type" value="Genomic_DNA"/>
</dbReference>
<dbReference type="Pfam" id="PF01323">
    <property type="entry name" value="DSBA"/>
    <property type="match status" value="1"/>
</dbReference>